<gene>
    <name evidence="2" type="ORF">BAE44_0008540</name>
</gene>
<feature type="compositionally biased region" description="Pro residues" evidence="1">
    <location>
        <begin position="452"/>
        <end position="466"/>
    </location>
</feature>
<evidence type="ECO:0000313" key="2">
    <source>
        <dbReference type="EMBL" id="OEL30441.1"/>
    </source>
</evidence>
<protein>
    <submittedName>
        <fullName evidence="2">Uncharacterized protein</fullName>
    </submittedName>
</protein>
<feature type="compositionally biased region" description="Pro residues" evidence="1">
    <location>
        <begin position="337"/>
        <end position="386"/>
    </location>
</feature>
<evidence type="ECO:0000313" key="3">
    <source>
        <dbReference type="Proteomes" id="UP000095767"/>
    </source>
</evidence>
<feature type="region of interest" description="Disordered" evidence="1">
    <location>
        <begin position="434"/>
        <end position="466"/>
    </location>
</feature>
<comment type="caution">
    <text evidence="2">The sequence shown here is derived from an EMBL/GenBank/DDBJ whole genome shotgun (WGS) entry which is preliminary data.</text>
</comment>
<keyword evidence="3" id="KW-1185">Reference proteome</keyword>
<dbReference type="STRING" id="888268.A0A1E5VZ79"/>
<feature type="compositionally biased region" description="Polar residues" evidence="1">
    <location>
        <begin position="228"/>
        <end position="242"/>
    </location>
</feature>
<organism evidence="2 3">
    <name type="scientific">Dichanthelium oligosanthes</name>
    <dbReference type="NCBI Taxonomy" id="888268"/>
    <lineage>
        <taxon>Eukaryota</taxon>
        <taxon>Viridiplantae</taxon>
        <taxon>Streptophyta</taxon>
        <taxon>Embryophyta</taxon>
        <taxon>Tracheophyta</taxon>
        <taxon>Spermatophyta</taxon>
        <taxon>Magnoliopsida</taxon>
        <taxon>Liliopsida</taxon>
        <taxon>Poales</taxon>
        <taxon>Poaceae</taxon>
        <taxon>PACMAD clade</taxon>
        <taxon>Panicoideae</taxon>
        <taxon>Panicodae</taxon>
        <taxon>Paniceae</taxon>
        <taxon>Dichantheliinae</taxon>
        <taxon>Dichanthelium</taxon>
    </lineage>
</organism>
<dbReference type="EMBL" id="LWDX02025702">
    <property type="protein sequence ID" value="OEL30441.1"/>
    <property type="molecule type" value="Genomic_DNA"/>
</dbReference>
<feature type="compositionally biased region" description="Polar residues" evidence="1">
    <location>
        <begin position="249"/>
        <end position="259"/>
    </location>
</feature>
<proteinExistence type="predicted"/>
<accession>A0A1E5VZ79</accession>
<feature type="region of interest" description="Disordered" evidence="1">
    <location>
        <begin position="296"/>
        <end position="408"/>
    </location>
</feature>
<evidence type="ECO:0000256" key="1">
    <source>
        <dbReference type="SAM" id="MobiDB-lite"/>
    </source>
</evidence>
<dbReference type="PRINTS" id="PR01217">
    <property type="entry name" value="PRICHEXTENSN"/>
</dbReference>
<sequence>MSAGFNKQILAQKLAKLNSSQQSIESILLDSFSATINLIIIVSSHEFFSKLQIDIWEDRKIFDTQGQNLKDDFFRRLKDIRNKLVSELICFLFSYDTTTSVELYNHGFTYVQKNPAGELLEKVVSSYKHVLNAPMDEDTLMRKCQAALINFDELNKAYGNNSFLGKDICRVSTEPSNYHDLKPYHIFVDLGMGAQSGTSEKPASVQSRYKKAGELCRGLGIDVERHQPSNQGLNKSSLSETPATIAPDSANTKSLQKGQPSAVLYSQEGNGAEHNSIAANVLTKLDVGAASDKIRDGVLPSRANGGNTAVKIDEHSFGNKRQKLEDDARISQTQSESPPPPPPFPHPDAFQPPPPPEYPPSPEPSPPPPPTSTPPHIIPPPPPTTMPPQIISPLPPPTAGTFVPFPAGPPGPMYGTFPFTPVVNFPMNIPPGFPSPPTPPPAFQGLAGTFYGPPPFPTAPPPTDKK</sequence>
<dbReference type="Proteomes" id="UP000095767">
    <property type="component" value="Unassembled WGS sequence"/>
</dbReference>
<name>A0A1E5VZ79_9POAL</name>
<feature type="compositionally biased region" description="Basic and acidic residues" evidence="1">
    <location>
        <begin position="311"/>
        <end position="329"/>
    </location>
</feature>
<reference evidence="2 3" key="1">
    <citation type="submission" date="2016-09" db="EMBL/GenBank/DDBJ databases">
        <title>The draft genome of Dichanthelium oligosanthes: A C3 panicoid grass species.</title>
        <authorList>
            <person name="Studer A.J."/>
            <person name="Schnable J.C."/>
            <person name="Brutnell T.P."/>
        </authorList>
    </citation>
    <scope>NUCLEOTIDE SEQUENCE [LARGE SCALE GENOMIC DNA]</scope>
    <source>
        <strain evidence="3">cv. Kellogg 1175</strain>
        <tissue evidence="2">Leaf</tissue>
    </source>
</reference>
<feature type="region of interest" description="Disordered" evidence="1">
    <location>
        <begin position="221"/>
        <end position="262"/>
    </location>
</feature>
<dbReference type="AlphaFoldDB" id="A0A1E5VZ79"/>
<dbReference type="OrthoDB" id="10069473at2759"/>